<evidence type="ECO:0000259" key="1">
    <source>
        <dbReference type="Pfam" id="PF23155"/>
    </source>
</evidence>
<reference evidence="2" key="1">
    <citation type="journal article" date="2021" name="IMA Fungus">
        <title>Genomic characterization of three marine fungi, including Emericellopsis atlantica sp. nov. with signatures of a generalist lifestyle and marine biomass degradation.</title>
        <authorList>
            <person name="Hagestad O.C."/>
            <person name="Hou L."/>
            <person name="Andersen J.H."/>
            <person name="Hansen E.H."/>
            <person name="Altermark B."/>
            <person name="Li C."/>
            <person name="Kuhnert E."/>
            <person name="Cox R.J."/>
            <person name="Crous P.W."/>
            <person name="Spatafora J.W."/>
            <person name="Lail K."/>
            <person name="Amirebrahimi M."/>
            <person name="Lipzen A."/>
            <person name="Pangilinan J."/>
            <person name="Andreopoulos W."/>
            <person name="Hayes R.D."/>
            <person name="Ng V."/>
            <person name="Grigoriev I.V."/>
            <person name="Jackson S.A."/>
            <person name="Sutton T.D.S."/>
            <person name="Dobson A.D.W."/>
            <person name="Rama T."/>
        </authorList>
    </citation>
    <scope>NUCLEOTIDE SEQUENCE</scope>
    <source>
        <strain evidence="2">TRa3180A</strain>
    </source>
</reference>
<gene>
    <name evidence="2" type="ORF">BJ878DRAFT_463104</name>
</gene>
<name>A0A9P7Z0Z4_9HELO</name>
<evidence type="ECO:0000313" key="2">
    <source>
        <dbReference type="EMBL" id="KAG9243077.1"/>
    </source>
</evidence>
<dbReference type="PANTHER" id="PTHR38117">
    <property type="entry name" value="NACHT AND WD40 DOMAIN PROTEIN"/>
    <property type="match status" value="1"/>
</dbReference>
<dbReference type="Proteomes" id="UP000887226">
    <property type="component" value="Unassembled WGS sequence"/>
</dbReference>
<evidence type="ECO:0000313" key="3">
    <source>
        <dbReference type="Proteomes" id="UP000887226"/>
    </source>
</evidence>
<protein>
    <recommendedName>
        <fullName evidence="1">DUF7053 domain-containing protein</fullName>
    </recommendedName>
</protein>
<dbReference type="OrthoDB" id="3246050at2759"/>
<dbReference type="AlphaFoldDB" id="A0A9P7Z0Z4"/>
<keyword evidence="3" id="KW-1185">Reference proteome</keyword>
<organism evidence="2 3">
    <name type="scientific">Calycina marina</name>
    <dbReference type="NCBI Taxonomy" id="1763456"/>
    <lineage>
        <taxon>Eukaryota</taxon>
        <taxon>Fungi</taxon>
        <taxon>Dikarya</taxon>
        <taxon>Ascomycota</taxon>
        <taxon>Pezizomycotina</taxon>
        <taxon>Leotiomycetes</taxon>
        <taxon>Helotiales</taxon>
        <taxon>Pezizellaceae</taxon>
        <taxon>Calycina</taxon>
    </lineage>
</organism>
<dbReference type="EMBL" id="MU254008">
    <property type="protein sequence ID" value="KAG9243077.1"/>
    <property type="molecule type" value="Genomic_DNA"/>
</dbReference>
<dbReference type="InterPro" id="IPR055481">
    <property type="entry name" value="DUF7053"/>
</dbReference>
<sequence length="195" mass="21201">MSFLTTTHKTHVVKTLPSQITKAHVLDLLHSPDRMIRMNPLVVSHTLLPAASSTAFFTSESKEQQPNAGETIPVFEVTETMGGDGAGGGSSWRGGWAKRFIPETISYETSLRRGERGMVSITHAPMGVQNVTTWALIEEDDKLILDESGVVKSNRMLMQFIKMTLQGSHEELVALVVAALEKGVAEEAGDATPEL</sequence>
<accession>A0A9P7Z0Z4</accession>
<dbReference type="PANTHER" id="PTHR38117:SF2">
    <property type="entry name" value="NACHT AND WD40 DOMAIN PROTEIN"/>
    <property type="match status" value="1"/>
</dbReference>
<comment type="caution">
    <text evidence="2">The sequence shown here is derived from an EMBL/GenBank/DDBJ whole genome shotgun (WGS) entry which is preliminary data.</text>
</comment>
<proteinExistence type="predicted"/>
<dbReference type="Pfam" id="PF23155">
    <property type="entry name" value="DUF7053"/>
    <property type="match status" value="1"/>
</dbReference>
<feature type="domain" description="DUF7053" evidence="1">
    <location>
        <begin position="6"/>
        <end position="180"/>
    </location>
</feature>